<dbReference type="EMBL" id="SGXA01000002">
    <property type="protein sequence ID" value="RZS71391.1"/>
    <property type="molecule type" value="Genomic_DNA"/>
</dbReference>
<feature type="transmembrane region" description="Helical" evidence="6">
    <location>
        <begin position="36"/>
        <end position="55"/>
    </location>
</feature>
<evidence type="ECO:0000259" key="7">
    <source>
        <dbReference type="Pfam" id="PF03772"/>
    </source>
</evidence>
<evidence type="ECO:0000256" key="3">
    <source>
        <dbReference type="ARBA" id="ARBA00022692"/>
    </source>
</evidence>
<dbReference type="GO" id="GO:0005886">
    <property type="term" value="C:plasma membrane"/>
    <property type="evidence" value="ECO:0007669"/>
    <property type="project" value="UniProtKB-SubCell"/>
</dbReference>
<reference evidence="9 10" key="1">
    <citation type="submission" date="2019-02" db="EMBL/GenBank/DDBJ databases">
        <title>Genomic Encyclopedia of Type Strains, Phase IV (KMG-IV): sequencing the most valuable type-strain genomes for metagenomic binning, comparative biology and taxonomic classification.</title>
        <authorList>
            <person name="Goeker M."/>
        </authorList>
    </citation>
    <scope>NUCLEOTIDE SEQUENCE [LARGE SCALE GENOMIC DNA]</scope>
    <source>
        <strain evidence="9 10">DSM 18116</strain>
    </source>
</reference>
<dbReference type="InterPro" id="IPR004477">
    <property type="entry name" value="ComEC_N"/>
</dbReference>
<dbReference type="RefSeq" id="WP_130541901.1">
    <property type="nucleotide sequence ID" value="NZ_SGXA01000002.1"/>
</dbReference>
<evidence type="ECO:0000256" key="1">
    <source>
        <dbReference type="ARBA" id="ARBA00004651"/>
    </source>
</evidence>
<protein>
    <submittedName>
        <fullName evidence="9">Competence protein ComEC</fullName>
    </submittedName>
</protein>
<organism evidence="9 10">
    <name type="scientific">Pseudobacter ginsenosidimutans</name>
    <dbReference type="NCBI Taxonomy" id="661488"/>
    <lineage>
        <taxon>Bacteria</taxon>
        <taxon>Pseudomonadati</taxon>
        <taxon>Bacteroidota</taxon>
        <taxon>Chitinophagia</taxon>
        <taxon>Chitinophagales</taxon>
        <taxon>Chitinophagaceae</taxon>
        <taxon>Pseudobacter</taxon>
    </lineage>
</organism>
<evidence type="ECO:0000256" key="6">
    <source>
        <dbReference type="SAM" id="Phobius"/>
    </source>
</evidence>
<keyword evidence="4 6" id="KW-1133">Transmembrane helix</keyword>
<dbReference type="AlphaFoldDB" id="A0A4V2F0U9"/>
<dbReference type="Proteomes" id="UP000293874">
    <property type="component" value="Unassembled WGS sequence"/>
</dbReference>
<feature type="transmembrane region" description="Helical" evidence="6">
    <location>
        <begin position="440"/>
        <end position="468"/>
    </location>
</feature>
<feature type="domain" description="ComEC/Rec2-related protein" evidence="7">
    <location>
        <begin position="243"/>
        <end position="511"/>
    </location>
</feature>
<evidence type="ECO:0000313" key="9">
    <source>
        <dbReference type="EMBL" id="RZS71391.1"/>
    </source>
</evidence>
<dbReference type="InterPro" id="IPR025405">
    <property type="entry name" value="DUF4131"/>
</dbReference>
<sequence length="699" mass="78410">MYAATLIAWKQAPFLRLLLPFCTGIVIQFYTYCPPIYLIISATITTTVVILLSNSSITTLFKFKYQLAYTLLILLTTAGAWRMHIKTDSLKPTPIAHIEDSAYTYIASLLEPVTEKPNSYKTIAQLTHRISGQTLIPIKTTIILYLQKTRSNQGLYYGDKIVFRKQLHPVKATVNPGSFNYKSWCEFQGIFYQAYLAENDLKKLSHKPPSSLKKSMFILRDSIVNILRRYIPGPKEAGLAEALLIGYKEDLHKSLIQSYSNTGVIHVIAISGLHLGLIYMLLSLICQPLGNKKWTRIFRPIFIIAGLWAFGFLAGGSPSIFRSAVMFTCIAIGNSLSKQASIFNSLAASAFLLLCYNPYWLWDAGFQLSYTAVASLALFQQTIYDAINISWQWLDHIWKHISTTIAAQILTLPVILFLFHQFPVFFVLTNLIAIPLSSGILLGEILLCLLSFMPILARPTGTLLSWLIRVMNGIVERIDQLPFTSITQININLVQVWLLYGVITAFTIWLLHKKKIMVFAALILLLAYFSIGATEAYRTRKQQYLVIYQIPNATAIDCIIGNRFVYTGDSTIQQSFQVQLYTLNPARDLFEVSQSGSLKGVYKDENLVRVGSQTMIIIDSAFHLPPPPSGPVPPADLLLISHNPYVDPYSLLTRLPTTQVVVDGSNSAKLALEWRSVCREAGIPCHFTAEKGAFVLNAY</sequence>
<feature type="transmembrane region" description="Helical" evidence="6">
    <location>
        <begin position="12"/>
        <end position="30"/>
    </location>
</feature>
<feature type="transmembrane region" description="Helical" evidence="6">
    <location>
        <begin position="409"/>
        <end position="434"/>
    </location>
</feature>
<keyword evidence="2" id="KW-1003">Cell membrane</keyword>
<feature type="domain" description="DUF4131" evidence="8">
    <location>
        <begin position="41"/>
        <end position="200"/>
    </location>
</feature>
<evidence type="ECO:0000256" key="2">
    <source>
        <dbReference type="ARBA" id="ARBA00022475"/>
    </source>
</evidence>
<keyword evidence="5 6" id="KW-0472">Membrane</keyword>
<dbReference type="Pfam" id="PF03772">
    <property type="entry name" value="Competence"/>
    <property type="match status" value="1"/>
</dbReference>
<feature type="transmembrane region" description="Helical" evidence="6">
    <location>
        <begin position="343"/>
        <end position="362"/>
    </location>
</feature>
<proteinExistence type="predicted"/>
<feature type="transmembrane region" description="Helical" evidence="6">
    <location>
        <begin position="489"/>
        <end position="510"/>
    </location>
</feature>
<accession>A0A4V2F0U9</accession>
<feature type="transmembrane region" description="Helical" evidence="6">
    <location>
        <begin position="516"/>
        <end position="537"/>
    </location>
</feature>
<comment type="subcellular location">
    <subcellularLocation>
        <location evidence="1">Cell membrane</location>
        <topology evidence="1">Multi-pass membrane protein</topology>
    </subcellularLocation>
</comment>
<feature type="transmembrane region" description="Helical" evidence="6">
    <location>
        <begin position="297"/>
        <end position="314"/>
    </location>
</feature>
<evidence type="ECO:0000313" key="10">
    <source>
        <dbReference type="Proteomes" id="UP000293874"/>
    </source>
</evidence>
<dbReference type="PANTHER" id="PTHR30619:SF1">
    <property type="entry name" value="RECOMBINATION PROTEIN 2"/>
    <property type="match status" value="1"/>
</dbReference>
<dbReference type="PANTHER" id="PTHR30619">
    <property type="entry name" value="DNA INTERNALIZATION/COMPETENCE PROTEIN COMEC/REC2"/>
    <property type="match status" value="1"/>
</dbReference>
<evidence type="ECO:0000256" key="4">
    <source>
        <dbReference type="ARBA" id="ARBA00022989"/>
    </source>
</evidence>
<name>A0A4V2F0U9_9BACT</name>
<dbReference type="Pfam" id="PF13567">
    <property type="entry name" value="DUF4131"/>
    <property type="match status" value="1"/>
</dbReference>
<feature type="transmembrane region" description="Helical" evidence="6">
    <location>
        <begin position="263"/>
        <end position="285"/>
    </location>
</feature>
<dbReference type="NCBIfam" id="TIGR00360">
    <property type="entry name" value="ComEC_N-term"/>
    <property type="match status" value="1"/>
</dbReference>
<evidence type="ECO:0000259" key="8">
    <source>
        <dbReference type="Pfam" id="PF13567"/>
    </source>
</evidence>
<feature type="transmembrane region" description="Helical" evidence="6">
    <location>
        <begin position="67"/>
        <end position="85"/>
    </location>
</feature>
<gene>
    <name evidence="9" type="ORF">EV199_3294</name>
</gene>
<comment type="caution">
    <text evidence="9">The sequence shown here is derived from an EMBL/GenBank/DDBJ whole genome shotgun (WGS) entry which is preliminary data.</text>
</comment>
<evidence type="ECO:0000256" key="5">
    <source>
        <dbReference type="ARBA" id="ARBA00023136"/>
    </source>
</evidence>
<keyword evidence="10" id="KW-1185">Reference proteome</keyword>
<keyword evidence="3 6" id="KW-0812">Transmembrane</keyword>
<dbReference type="InterPro" id="IPR052159">
    <property type="entry name" value="Competence_DNA_uptake"/>
</dbReference>